<dbReference type="Proteomes" id="UP000774617">
    <property type="component" value="Unassembled WGS sequence"/>
</dbReference>
<gene>
    <name evidence="1" type="ORF">B0J12DRAFT_678077</name>
</gene>
<proteinExistence type="predicted"/>
<evidence type="ECO:0000313" key="1">
    <source>
        <dbReference type="EMBL" id="KAH7036808.1"/>
    </source>
</evidence>
<reference evidence="1 2" key="1">
    <citation type="journal article" date="2021" name="Nat. Commun.">
        <title>Genetic determinants of endophytism in the Arabidopsis root mycobiome.</title>
        <authorList>
            <person name="Mesny F."/>
            <person name="Miyauchi S."/>
            <person name="Thiergart T."/>
            <person name="Pickel B."/>
            <person name="Atanasova L."/>
            <person name="Karlsson M."/>
            <person name="Huettel B."/>
            <person name="Barry K.W."/>
            <person name="Haridas S."/>
            <person name="Chen C."/>
            <person name="Bauer D."/>
            <person name="Andreopoulos W."/>
            <person name="Pangilinan J."/>
            <person name="LaButti K."/>
            <person name="Riley R."/>
            <person name="Lipzen A."/>
            <person name="Clum A."/>
            <person name="Drula E."/>
            <person name="Henrissat B."/>
            <person name="Kohler A."/>
            <person name="Grigoriev I.V."/>
            <person name="Martin F.M."/>
            <person name="Hacquard S."/>
        </authorList>
    </citation>
    <scope>NUCLEOTIDE SEQUENCE [LARGE SCALE GENOMIC DNA]</scope>
    <source>
        <strain evidence="1 2">MPI-SDFR-AT-0080</strain>
    </source>
</reference>
<keyword evidence="2" id="KW-1185">Reference proteome</keyword>
<dbReference type="EMBL" id="JAGTJR010000034">
    <property type="protein sequence ID" value="KAH7036808.1"/>
    <property type="molecule type" value="Genomic_DNA"/>
</dbReference>
<accession>A0ABQ8G229</accession>
<sequence length="85" mass="9703">MSRLTARERLPRSLSPMSLLLVLDRISFLHVNGACCRDFLPMSSSVTDRRSWVQGPTRAQNRTYVSGCSTIIHGPHHQKKKKKKK</sequence>
<comment type="caution">
    <text evidence="1">The sequence shown here is derived from an EMBL/GenBank/DDBJ whole genome shotgun (WGS) entry which is preliminary data.</text>
</comment>
<evidence type="ECO:0000313" key="2">
    <source>
        <dbReference type="Proteomes" id="UP000774617"/>
    </source>
</evidence>
<protein>
    <recommendedName>
        <fullName evidence="3">Secreted protein</fullName>
    </recommendedName>
</protein>
<feature type="non-terminal residue" evidence="1">
    <location>
        <position position="85"/>
    </location>
</feature>
<organism evidence="1 2">
    <name type="scientific">Macrophomina phaseolina</name>
    <dbReference type="NCBI Taxonomy" id="35725"/>
    <lineage>
        <taxon>Eukaryota</taxon>
        <taxon>Fungi</taxon>
        <taxon>Dikarya</taxon>
        <taxon>Ascomycota</taxon>
        <taxon>Pezizomycotina</taxon>
        <taxon>Dothideomycetes</taxon>
        <taxon>Dothideomycetes incertae sedis</taxon>
        <taxon>Botryosphaeriales</taxon>
        <taxon>Botryosphaeriaceae</taxon>
        <taxon>Macrophomina</taxon>
    </lineage>
</organism>
<evidence type="ECO:0008006" key="3">
    <source>
        <dbReference type="Google" id="ProtNLM"/>
    </source>
</evidence>
<name>A0ABQ8G229_9PEZI</name>